<proteinExistence type="predicted"/>
<evidence type="ECO:0000313" key="1">
    <source>
        <dbReference type="EMBL" id="KAG2562787.1"/>
    </source>
</evidence>
<organism evidence="1 2">
    <name type="scientific">Panicum virgatum</name>
    <name type="common">Blackwell switchgrass</name>
    <dbReference type="NCBI Taxonomy" id="38727"/>
    <lineage>
        <taxon>Eukaryota</taxon>
        <taxon>Viridiplantae</taxon>
        <taxon>Streptophyta</taxon>
        <taxon>Embryophyta</taxon>
        <taxon>Tracheophyta</taxon>
        <taxon>Spermatophyta</taxon>
        <taxon>Magnoliopsida</taxon>
        <taxon>Liliopsida</taxon>
        <taxon>Poales</taxon>
        <taxon>Poaceae</taxon>
        <taxon>PACMAD clade</taxon>
        <taxon>Panicoideae</taxon>
        <taxon>Panicodae</taxon>
        <taxon>Paniceae</taxon>
        <taxon>Panicinae</taxon>
        <taxon>Panicum</taxon>
        <taxon>Panicum sect. Hiantes</taxon>
    </lineage>
</organism>
<gene>
    <name evidence="1" type="ORF">PVAP13_8KG251229</name>
</gene>
<comment type="caution">
    <text evidence="1">The sequence shown here is derived from an EMBL/GenBank/DDBJ whole genome shotgun (WGS) entry which is preliminary data.</text>
</comment>
<dbReference type="AlphaFoldDB" id="A0A8T0PKC8"/>
<accession>A0A8T0PKC8</accession>
<reference evidence="1" key="1">
    <citation type="submission" date="2020-05" db="EMBL/GenBank/DDBJ databases">
        <title>WGS assembly of Panicum virgatum.</title>
        <authorList>
            <person name="Lovell J.T."/>
            <person name="Jenkins J."/>
            <person name="Shu S."/>
            <person name="Juenger T.E."/>
            <person name="Schmutz J."/>
        </authorList>
    </citation>
    <scope>NUCLEOTIDE SEQUENCE</scope>
    <source>
        <strain evidence="1">AP13</strain>
    </source>
</reference>
<dbReference type="EMBL" id="CM029051">
    <property type="protein sequence ID" value="KAG2562787.1"/>
    <property type="molecule type" value="Genomic_DNA"/>
</dbReference>
<sequence length="92" mass="10683">MVCWGTASRRMEANLEAEVAMQLCASCRTFTANYIGSTSFWDMFTTWNVSIRLQLIILAEHMNIDSDQTNRYSFIFFSYVQPHTENIHAMNC</sequence>
<name>A0A8T0PKC8_PANVG</name>
<evidence type="ECO:0000313" key="2">
    <source>
        <dbReference type="Proteomes" id="UP000823388"/>
    </source>
</evidence>
<protein>
    <submittedName>
        <fullName evidence="1">Uncharacterized protein</fullName>
    </submittedName>
</protein>
<dbReference type="Proteomes" id="UP000823388">
    <property type="component" value="Chromosome 8K"/>
</dbReference>
<keyword evidence="2" id="KW-1185">Reference proteome</keyword>